<protein>
    <submittedName>
        <fullName evidence="1">Unannotated protein</fullName>
    </submittedName>
</protein>
<name>A0A6J6MGZ3_9ZZZZ</name>
<accession>A0A6J6MGZ3</accession>
<evidence type="ECO:0000313" key="1">
    <source>
        <dbReference type="EMBL" id="CAB4673132.1"/>
    </source>
</evidence>
<organism evidence="1">
    <name type="scientific">freshwater metagenome</name>
    <dbReference type="NCBI Taxonomy" id="449393"/>
    <lineage>
        <taxon>unclassified sequences</taxon>
        <taxon>metagenomes</taxon>
        <taxon>ecological metagenomes</taxon>
    </lineage>
</organism>
<proteinExistence type="predicted"/>
<sequence length="204" mass="24004">MQVRCGPSFFVSVRLSLLVLRVQFVQSDMRRIPSQRCDSQAYANKHDRDRSQELLSLHDQARDDRVSPKLIRRDNLPATLQDTQWRQDLNGWLARQELMHPTRSQAAPREQLVFVVHQKVHLFVRRLSQSCRVGRASLHRANLHPPLRAQCLLVKLVAGRECQFVSRDHIARRPSQASSRHLKFAEACFCRSRLIRQRLFDRRR</sequence>
<reference evidence="1" key="1">
    <citation type="submission" date="2020-05" db="EMBL/GenBank/DDBJ databases">
        <authorList>
            <person name="Chiriac C."/>
            <person name="Salcher M."/>
            <person name="Ghai R."/>
            <person name="Kavagutti S V."/>
        </authorList>
    </citation>
    <scope>NUCLEOTIDE SEQUENCE</scope>
</reference>
<dbReference type="AlphaFoldDB" id="A0A6J6MGZ3"/>
<dbReference type="EMBL" id="CAEZWU010000134">
    <property type="protein sequence ID" value="CAB4673132.1"/>
    <property type="molecule type" value="Genomic_DNA"/>
</dbReference>
<gene>
    <name evidence="1" type="ORF">UFOPK2292_00915</name>
</gene>